<evidence type="ECO:0000313" key="3">
    <source>
        <dbReference type="Proteomes" id="UP000005297"/>
    </source>
</evidence>
<organism evidence="2 3">
    <name type="scientific">Mariprofundus ferrooxydans PV-1</name>
    <dbReference type="NCBI Taxonomy" id="314345"/>
    <lineage>
        <taxon>Bacteria</taxon>
        <taxon>Pseudomonadati</taxon>
        <taxon>Pseudomonadota</taxon>
        <taxon>Candidatius Mariprofundia</taxon>
        <taxon>Mariprofundales</taxon>
        <taxon>Mariprofundaceae</taxon>
        <taxon>Mariprofundus</taxon>
    </lineage>
</organism>
<accession>Q0EXV2</accession>
<gene>
    <name evidence="2" type="ORF">SPV1_00682</name>
</gene>
<comment type="caution">
    <text evidence="2">The sequence shown here is derived from an EMBL/GenBank/DDBJ whole genome shotgun (WGS) entry which is preliminary data.</text>
</comment>
<dbReference type="EMBL" id="AATS01000012">
    <property type="protein sequence ID" value="EAU54100.1"/>
    <property type="molecule type" value="Genomic_DNA"/>
</dbReference>
<dbReference type="Proteomes" id="UP000005297">
    <property type="component" value="Unassembled WGS sequence"/>
</dbReference>
<dbReference type="HOGENOM" id="CLU_3414811_0_0_0"/>
<dbReference type="InParanoid" id="Q0EXV2"/>
<proteinExistence type="predicted"/>
<dbReference type="AlphaFoldDB" id="Q0EXV2"/>
<protein>
    <submittedName>
        <fullName evidence="2">Uncharacterized protein</fullName>
    </submittedName>
</protein>
<feature type="compositionally biased region" description="Basic and acidic residues" evidence="1">
    <location>
        <begin position="13"/>
        <end position="27"/>
    </location>
</feature>
<sequence>MALLMFGTGTKIRSLDHKRYQENPHAP</sequence>
<name>Q0EXV2_9PROT</name>
<evidence type="ECO:0000313" key="2">
    <source>
        <dbReference type="EMBL" id="EAU54100.1"/>
    </source>
</evidence>
<reference evidence="2 3" key="1">
    <citation type="submission" date="2006-09" db="EMBL/GenBank/DDBJ databases">
        <authorList>
            <person name="Emerson D."/>
            <person name="Ferriera S."/>
            <person name="Johnson J."/>
            <person name="Kravitz S."/>
            <person name="Halpern A."/>
            <person name="Remington K."/>
            <person name="Beeson K."/>
            <person name="Tran B."/>
            <person name="Rogers Y.-H."/>
            <person name="Friedman R."/>
            <person name="Venter J.C."/>
        </authorList>
    </citation>
    <scope>NUCLEOTIDE SEQUENCE [LARGE SCALE GENOMIC DNA]</scope>
    <source>
        <strain evidence="2 3">PV-1</strain>
    </source>
</reference>
<keyword evidence="3" id="KW-1185">Reference proteome</keyword>
<evidence type="ECO:0000256" key="1">
    <source>
        <dbReference type="SAM" id="MobiDB-lite"/>
    </source>
</evidence>
<feature type="region of interest" description="Disordered" evidence="1">
    <location>
        <begin position="1"/>
        <end position="27"/>
    </location>
</feature>